<feature type="compositionally biased region" description="Low complexity" evidence="2">
    <location>
        <begin position="27"/>
        <end position="37"/>
    </location>
</feature>
<dbReference type="AlphaFoldDB" id="A0AAV6GI35"/>
<feature type="region of interest" description="Disordered" evidence="2">
    <location>
        <begin position="835"/>
        <end position="856"/>
    </location>
</feature>
<evidence type="ECO:0000256" key="1">
    <source>
        <dbReference type="SAM" id="Coils"/>
    </source>
</evidence>
<feature type="compositionally biased region" description="Polar residues" evidence="2">
    <location>
        <begin position="71"/>
        <end position="82"/>
    </location>
</feature>
<feature type="compositionally biased region" description="Polar residues" evidence="2">
    <location>
        <begin position="843"/>
        <end position="856"/>
    </location>
</feature>
<dbReference type="Proteomes" id="UP000823561">
    <property type="component" value="Chromosome 10"/>
</dbReference>
<feature type="region of interest" description="Disordered" evidence="2">
    <location>
        <begin position="468"/>
        <end position="493"/>
    </location>
</feature>
<comment type="caution">
    <text evidence="4">The sequence shown here is derived from an EMBL/GenBank/DDBJ whole genome shotgun (WGS) entry which is preliminary data.</text>
</comment>
<dbReference type="EMBL" id="JADWDJ010000010">
    <property type="protein sequence ID" value="KAG5274194.1"/>
    <property type="molecule type" value="Genomic_DNA"/>
</dbReference>
<reference evidence="4" key="1">
    <citation type="submission" date="2020-10" db="EMBL/GenBank/DDBJ databases">
        <title>Chromosome-scale genome assembly of the Allis shad, Alosa alosa.</title>
        <authorList>
            <person name="Margot Z."/>
            <person name="Christophe K."/>
            <person name="Cabau C."/>
            <person name="Louis A."/>
            <person name="Berthelot C."/>
            <person name="Parey E."/>
            <person name="Roest Crollius H."/>
            <person name="Montfort J."/>
            <person name="Robinson-Rechavi M."/>
            <person name="Bucao C."/>
            <person name="Bouchez O."/>
            <person name="Gislard M."/>
            <person name="Lluch J."/>
            <person name="Milhes M."/>
            <person name="Lampietro C."/>
            <person name="Lopez Roques C."/>
            <person name="Donnadieu C."/>
            <person name="Braasch I."/>
            <person name="Desvignes T."/>
            <person name="Postlethwait J."/>
            <person name="Bobe J."/>
            <person name="Guiguen Y."/>
        </authorList>
    </citation>
    <scope>NUCLEOTIDE SEQUENCE</scope>
    <source>
        <strain evidence="4">M-15738</strain>
        <tissue evidence="4">Blood</tissue>
    </source>
</reference>
<feature type="region of interest" description="Disordered" evidence="2">
    <location>
        <begin position="680"/>
        <end position="712"/>
    </location>
</feature>
<dbReference type="GO" id="GO:0008017">
    <property type="term" value="F:microtubule binding"/>
    <property type="evidence" value="ECO:0007669"/>
    <property type="project" value="TreeGrafter"/>
</dbReference>
<dbReference type="InterPro" id="IPR039183">
    <property type="entry name" value="CCD66"/>
</dbReference>
<feature type="region of interest" description="Disordered" evidence="2">
    <location>
        <begin position="99"/>
        <end position="120"/>
    </location>
</feature>
<dbReference type="Pfam" id="PF15236">
    <property type="entry name" value="CCDC66"/>
    <property type="match status" value="1"/>
</dbReference>
<accession>A0AAV6GI35</accession>
<evidence type="ECO:0000259" key="3">
    <source>
        <dbReference type="Pfam" id="PF15236"/>
    </source>
</evidence>
<dbReference type="GO" id="GO:0005929">
    <property type="term" value="C:cilium"/>
    <property type="evidence" value="ECO:0007669"/>
    <property type="project" value="TreeGrafter"/>
</dbReference>
<dbReference type="PANTHER" id="PTHR22736:SF2">
    <property type="entry name" value="COILED-COIL DOMAIN-CONTAINING PROTEIN 66"/>
    <property type="match status" value="1"/>
</dbReference>
<sequence length="915" mass="103559">MNLGDGLLFELENGKPRLIFTSHGFESKTSNKSSKNPPRNRPPKLITASKQVPQEASRERPQRTEGISPGSYKNTSDTTTANVDNHAVLNGTGKIKAKRVARVQSVKRSDTHKTKTANEIQKNNPKESLVCLTQDQLQQILSNINKTACPGEQDDTHSKTQMDNPREDGLAMSRETHEALISDGNLRQNGSAQEKGKDNKIVLNGTVAGFLGKLGERELDKEALEARRAQWRRELDDQLLEKRQETASAEATLPGGTRQIKSSSRDAPVRLQKEKLRLASGMGDTDSQGSTFSSQRDLPAAIRSAFVLGEAAPSDEAFSTAKKEQQRLWLQELDQQRQEVQQRRRQEKLLHNQAEDHDRWAMHFDSLHKSLLPQPSFLPYDKGEAELCSSPSRHHSPSRTLSSGWEAVSVSGRDSQGRSSVDTTSGNNPPKASYLRTMTALLDPAQLEERERKRLKQLEHQRAINTQVEERRRQREKEELERKQQEQEEERRVAKERECLQQQYLLDSQRERVKEELLCRRTEEMLLSVQRAQEEAQKDKQLQRIRELARKGHDVSKLLGSLERGSADSVQTHITESQSPSDSLSNALRIEELSPASPRRETGVQTDMAGVISDVRAHCGYPAPIMDMAVEHCPAPPSQPRRSQKETQLQEQSSGKENMWNATAEPQEVRESNLYEQFQRTSHRTRPVNGKQPEWNTRKPSRPFVPASERYPPGLRLHRQESRLRRQMELLTLVERNAYSRTSAPLPQELATSTSLYMKEDISDQPKSHSMVVHAESRVCCSPIPTLELHQQQQLQAHSSAKKSSEGSCDAPPSPDYVPYVRTDEVYQLDPLAMPRTQEPQRKQQTVVASSRQSTPVAVRDPLLHPELLKNRERQQAILKGLSELRQGLLQKQRELETGLNPLLQGQGPNMAAHF</sequence>
<feature type="region of interest" description="Disordered" evidence="2">
    <location>
        <begin position="386"/>
        <end position="434"/>
    </location>
</feature>
<dbReference type="GO" id="GO:0060271">
    <property type="term" value="P:cilium assembly"/>
    <property type="evidence" value="ECO:0007669"/>
    <property type="project" value="TreeGrafter"/>
</dbReference>
<gene>
    <name evidence="4" type="ORF">AALO_G00133340</name>
</gene>
<feature type="domain" description="CCDC66" evidence="3">
    <location>
        <begin position="413"/>
        <end position="557"/>
    </location>
</feature>
<feature type="region of interest" description="Disordered" evidence="2">
    <location>
        <begin position="20"/>
        <end position="82"/>
    </location>
</feature>
<dbReference type="GO" id="GO:0005874">
    <property type="term" value="C:microtubule"/>
    <property type="evidence" value="ECO:0007669"/>
    <property type="project" value="TreeGrafter"/>
</dbReference>
<keyword evidence="1" id="KW-0175">Coiled coil</keyword>
<dbReference type="InterPro" id="IPR040467">
    <property type="entry name" value="CCDC66_dom"/>
</dbReference>
<dbReference type="PANTHER" id="PTHR22736">
    <property type="entry name" value="COILED-COIL DOMAIN-CONTAINING PROTEIN 66"/>
    <property type="match status" value="1"/>
</dbReference>
<feature type="compositionally biased region" description="Polar residues" evidence="2">
    <location>
        <begin position="412"/>
        <end position="430"/>
    </location>
</feature>
<feature type="coiled-coil region" evidence="1">
    <location>
        <begin position="214"/>
        <end position="241"/>
    </location>
</feature>
<feature type="region of interest" description="Disordered" evidence="2">
    <location>
        <begin position="566"/>
        <end position="586"/>
    </location>
</feature>
<feature type="compositionally biased region" description="Polar residues" evidence="2">
    <location>
        <begin position="568"/>
        <end position="586"/>
    </location>
</feature>
<organism evidence="4 5">
    <name type="scientific">Alosa alosa</name>
    <name type="common">allis shad</name>
    <dbReference type="NCBI Taxonomy" id="278164"/>
    <lineage>
        <taxon>Eukaryota</taxon>
        <taxon>Metazoa</taxon>
        <taxon>Chordata</taxon>
        <taxon>Craniata</taxon>
        <taxon>Vertebrata</taxon>
        <taxon>Euteleostomi</taxon>
        <taxon>Actinopterygii</taxon>
        <taxon>Neopterygii</taxon>
        <taxon>Teleostei</taxon>
        <taxon>Clupei</taxon>
        <taxon>Clupeiformes</taxon>
        <taxon>Clupeoidei</taxon>
        <taxon>Clupeidae</taxon>
        <taxon>Alosa</taxon>
    </lineage>
</organism>
<evidence type="ECO:0000313" key="5">
    <source>
        <dbReference type="Proteomes" id="UP000823561"/>
    </source>
</evidence>
<name>A0AAV6GI35_9TELE</name>
<feature type="region of interest" description="Disordered" evidence="2">
    <location>
        <begin position="630"/>
        <end position="659"/>
    </location>
</feature>
<feature type="region of interest" description="Disordered" evidence="2">
    <location>
        <begin position="246"/>
        <end position="269"/>
    </location>
</feature>
<proteinExistence type="predicted"/>
<keyword evidence="5" id="KW-1185">Reference proteome</keyword>
<feature type="compositionally biased region" description="Polar residues" evidence="2">
    <location>
        <begin position="646"/>
        <end position="656"/>
    </location>
</feature>
<protein>
    <recommendedName>
        <fullName evidence="3">CCDC66 domain-containing protein</fullName>
    </recommendedName>
</protein>
<evidence type="ECO:0000313" key="4">
    <source>
        <dbReference type="EMBL" id="KAG5274194.1"/>
    </source>
</evidence>
<evidence type="ECO:0000256" key="2">
    <source>
        <dbReference type="SAM" id="MobiDB-lite"/>
    </source>
</evidence>
<feature type="region of interest" description="Disordered" evidence="2">
    <location>
        <begin position="791"/>
        <end position="819"/>
    </location>
</feature>